<reference evidence="1" key="2">
    <citation type="journal article" date="2015" name="Data Brief">
        <title>Shoot transcriptome of the giant reed, Arundo donax.</title>
        <authorList>
            <person name="Barrero R.A."/>
            <person name="Guerrero F.D."/>
            <person name="Moolhuijzen P."/>
            <person name="Goolsby J.A."/>
            <person name="Tidwell J."/>
            <person name="Bellgard S.E."/>
            <person name="Bellgard M.I."/>
        </authorList>
    </citation>
    <scope>NUCLEOTIDE SEQUENCE</scope>
    <source>
        <tissue evidence="1">Shoot tissue taken approximately 20 cm above the soil surface</tissue>
    </source>
</reference>
<reference evidence="1" key="1">
    <citation type="submission" date="2014-09" db="EMBL/GenBank/DDBJ databases">
        <authorList>
            <person name="Magalhaes I.L.F."/>
            <person name="Oliveira U."/>
            <person name="Santos F.R."/>
            <person name="Vidigal T.H.D.A."/>
            <person name="Brescovit A.D."/>
            <person name="Santos A.J."/>
        </authorList>
    </citation>
    <scope>NUCLEOTIDE SEQUENCE</scope>
    <source>
        <tissue evidence="1">Shoot tissue taken approximately 20 cm above the soil surface</tissue>
    </source>
</reference>
<organism evidence="1">
    <name type="scientific">Arundo donax</name>
    <name type="common">Giant reed</name>
    <name type="synonym">Donax arundinaceus</name>
    <dbReference type="NCBI Taxonomy" id="35708"/>
    <lineage>
        <taxon>Eukaryota</taxon>
        <taxon>Viridiplantae</taxon>
        <taxon>Streptophyta</taxon>
        <taxon>Embryophyta</taxon>
        <taxon>Tracheophyta</taxon>
        <taxon>Spermatophyta</taxon>
        <taxon>Magnoliopsida</taxon>
        <taxon>Liliopsida</taxon>
        <taxon>Poales</taxon>
        <taxon>Poaceae</taxon>
        <taxon>PACMAD clade</taxon>
        <taxon>Arundinoideae</taxon>
        <taxon>Arundineae</taxon>
        <taxon>Arundo</taxon>
    </lineage>
</organism>
<dbReference type="EMBL" id="GBRH01244877">
    <property type="protein sequence ID" value="JAD53018.1"/>
    <property type="molecule type" value="Transcribed_RNA"/>
</dbReference>
<proteinExistence type="predicted"/>
<accession>A0A0A9AT28</accession>
<sequence>MATAAHLHDNDEPLETSSHFINKIFQNTKRFVPDMATAIICSGCGIKLF</sequence>
<evidence type="ECO:0000313" key="1">
    <source>
        <dbReference type="EMBL" id="JAD53018.1"/>
    </source>
</evidence>
<protein>
    <submittedName>
        <fullName evidence="1">Uncharacterized protein</fullName>
    </submittedName>
</protein>
<dbReference type="AlphaFoldDB" id="A0A0A9AT28"/>
<name>A0A0A9AT28_ARUDO</name>